<dbReference type="Pfam" id="PF16858">
    <property type="entry name" value="CNDH2_C"/>
    <property type="match status" value="1"/>
</dbReference>
<feature type="domain" description="Condensin II complex subunit H2 N-terminal" evidence="8">
    <location>
        <begin position="7"/>
        <end position="120"/>
    </location>
</feature>
<evidence type="ECO:0000256" key="7">
    <source>
        <dbReference type="SAM" id="MobiDB-lite"/>
    </source>
</evidence>
<reference evidence="10" key="2">
    <citation type="submission" date="2025-09" db="UniProtKB">
        <authorList>
            <consortium name="Ensembl"/>
        </authorList>
    </citation>
    <scope>IDENTIFICATION</scope>
</reference>
<comment type="subcellular location">
    <subcellularLocation>
        <location evidence="1">Nucleus</location>
    </subcellularLocation>
</comment>
<feature type="region of interest" description="Disordered" evidence="7">
    <location>
        <begin position="197"/>
        <end position="218"/>
    </location>
</feature>
<evidence type="ECO:0000256" key="5">
    <source>
        <dbReference type="ARBA" id="ARBA00023242"/>
    </source>
</evidence>
<dbReference type="GO" id="GO:0051306">
    <property type="term" value="P:mitotic sister chromatid separation"/>
    <property type="evidence" value="ECO:0007669"/>
    <property type="project" value="TreeGrafter"/>
</dbReference>
<evidence type="ECO:0000313" key="10">
    <source>
        <dbReference type="Ensembl" id="ENSMALP00000014529.1"/>
    </source>
</evidence>
<dbReference type="Pfam" id="PF06278">
    <property type="entry name" value="CNDH2_N"/>
    <property type="match status" value="1"/>
</dbReference>
<dbReference type="Ensembl" id="ENSMALT00000014836.1">
    <property type="protein sequence ID" value="ENSMALP00000014529.1"/>
    <property type="gene ID" value="ENSMALG00000010208.1"/>
</dbReference>
<proteinExistence type="inferred from homology"/>
<keyword evidence="11" id="KW-1185">Reference proteome</keyword>
<name>A0A3Q3J7G8_MONAL</name>
<comment type="similarity">
    <text evidence="2">Belongs to the CND2 H2 (condensin-2 subunit 2) family.</text>
</comment>
<dbReference type="Proteomes" id="UP000261600">
    <property type="component" value="Unplaced"/>
</dbReference>
<dbReference type="InterPro" id="IPR009378">
    <property type="entry name" value="H2_N"/>
</dbReference>
<dbReference type="GO" id="GO:0005634">
    <property type="term" value="C:nucleus"/>
    <property type="evidence" value="ECO:0007669"/>
    <property type="project" value="UniProtKB-SubCell"/>
</dbReference>
<evidence type="ECO:0000256" key="4">
    <source>
        <dbReference type="ARBA" id="ARBA00023067"/>
    </source>
</evidence>
<dbReference type="GeneID" id="109974854"/>
<reference evidence="10" key="1">
    <citation type="submission" date="2025-08" db="UniProtKB">
        <authorList>
            <consortium name="Ensembl"/>
        </authorList>
    </citation>
    <scope>IDENTIFICATION</scope>
</reference>
<evidence type="ECO:0000256" key="2">
    <source>
        <dbReference type="ARBA" id="ARBA00007844"/>
    </source>
</evidence>
<dbReference type="GO" id="GO:0000796">
    <property type="term" value="C:condensin complex"/>
    <property type="evidence" value="ECO:0007669"/>
    <property type="project" value="TreeGrafter"/>
</dbReference>
<dbReference type="PANTHER" id="PTHR14324">
    <property type="entry name" value="CONDENSIN-2 COMPLEX SUBUNIT H2"/>
    <property type="match status" value="1"/>
</dbReference>
<organism evidence="10 11">
    <name type="scientific">Monopterus albus</name>
    <name type="common">Swamp eel</name>
    <dbReference type="NCBI Taxonomy" id="43700"/>
    <lineage>
        <taxon>Eukaryota</taxon>
        <taxon>Metazoa</taxon>
        <taxon>Chordata</taxon>
        <taxon>Craniata</taxon>
        <taxon>Vertebrata</taxon>
        <taxon>Euteleostomi</taxon>
        <taxon>Actinopterygii</taxon>
        <taxon>Neopterygii</taxon>
        <taxon>Teleostei</taxon>
        <taxon>Neoteleostei</taxon>
        <taxon>Acanthomorphata</taxon>
        <taxon>Anabantaria</taxon>
        <taxon>Synbranchiformes</taxon>
        <taxon>Synbranchidae</taxon>
        <taxon>Monopterus</taxon>
    </lineage>
</organism>
<evidence type="ECO:0000259" key="9">
    <source>
        <dbReference type="Pfam" id="PF16858"/>
    </source>
</evidence>
<protein>
    <recommendedName>
        <fullName evidence="3">Condensin-2 complex subunit H2</fullName>
    </recommendedName>
    <alternativeName>
        <fullName evidence="6">Non-SMC condensin II complex subunit H2</fullName>
    </alternativeName>
</protein>
<evidence type="ECO:0000256" key="6">
    <source>
        <dbReference type="ARBA" id="ARBA00030479"/>
    </source>
</evidence>
<dbReference type="InterPro" id="IPR031737">
    <property type="entry name" value="CNDH2_C"/>
</dbReference>
<feature type="domain" description="Condensin-2 complex subunit H2 C-terminal" evidence="9">
    <location>
        <begin position="449"/>
        <end position="577"/>
    </location>
</feature>
<dbReference type="AlphaFoldDB" id="A0A3Q3J7G8"/>
<dbReference type="CTD" id="29781"/>
<evidence type="ECO:0000256" key="3">
    <source>
        <dbReference type="ARBA" id="ARBA00016903"/>
    </source>
</evidence>
<dbReference type="STRING" id="43700.ENSMALP00000014529"/>
<keyword evidence="5" id="KW-0539">Nucleus</keyword>
<accession>A0A3Q3J7G8</accession>
<evidence type="ECO:0000256" key="1">
    <source>
        <dbReference type="ARBA" id="ARBA00004123"/>
    </source>
</evidence>
<dbReference type="GO" id="GO:0003682">
    <property type="term" value="F:chromatin binding"/>
    <property type="evidence" value="ECO:0007669"/>
    <property type="project" value="TreeGrafter"/>
</dbReference>
<sequence>MEPPDTRFAHLLQPIRDLTKNWEVDVASELNDYLEELEKMTITFDDGKTRLNFAEAALVIQGSACIYSKKVELLHSLVYQTLECISDRNKKQNKQRVQFEDNAVAANSYNDDAAEFTPVDIEVSDNTQKAVNNKLVDVTPLPPECLIPPETHEKQKFPLISAKGEILCSQKDFWINRFIPGEDGMILLTPRLAGSRSLVDDGRPPAEPLQQQHQDAEAPADAAMDVADVEGGRGDAAENFLSLEDNNMELDHVDRHQASGEGRLIPERQQVEADKLRSKDEAPAVSMWTHHDPYVVLGEDKPFKLGKVYRVPDGLDNKGKRKRAQPAPLQDFSGWLESTNDCRHALKNKPTFKGLDYIYLSSLKHRLDARKRILKAAGVVVSDEELRRTYLNVDEDEQEGPVDQFKPVDPLGGDDDDNGPEVFPNNTQASAGVSPADFISTEALRDEMTYEDLVQLRVDQLVAMCRDYNQETDLSRRVKEWEDRIRPELALQEQQPPFNIHKYGDRIVEALGKVSQRRSFSSIVYGLDNLEASRYLLASLQLANDYTVEIDSAEGLEHSLDSMGLTLLSSEKATDRFKTLPSSQ</sequence>
<dbReference type="RefSeq" id="XP_020480936.1">
    <property type="nucleotide sequence ID" value="XM_020625280.1"/>
</dbReference>
<keyword evidence="4" id="KW-0226">DNA condensation</keyword>
<dbReference type="GO" id="GO:0010032">
    <property type="term" value="P:meiotic chromosome condensation"/>
    <property type="evidence" value="ECO:0007669"/>
    <property type="project" value="TreeGrafter"/>
</dbReference>
<dbReference type="PANTHER" id="PTHR14324:SF3">
    <property type="entry name" value="CONDENSIN-2 COMPLEX SUBUNIT H2"/>
    <property type="match status" value="1"/>
</dbReference>
<dbReference type="InterPro" id="IPR031739">
    <property type="entry name" value="Ncaph2"/>
</dbReference>
<evidence type="ECO:0000259" key="8">
    <source>
        <dbReference type="Pfam" id="PF06278"/>
    </source>
</evidence>
<feature type="region of interest" description="Disordered" evidence="7">
    <location>
        <begin position="392"/>
        <end position="420"/>
    </location>
</feature>
<evidence type="ECO:0000313" key="11">
    <source>
        <dbReference type="Proteomes" id="UP000261600"/>
    </source>
</evidence>